<evidence type="ECO:0000256" key="1">
    <source>
        <dbReference type="ARBA" id="ARBA00022679"/>
    </source>
</evidence>
<evidence type="ECO:0000313" key="3">
    <source>
        <dbReference type="EMBL" id="MCR9017311.1"/>
    </source>
</evidence>
<dbReference type="InterPro" id="IPR011004">
    <property type="entry name" value="Trimer_LpxA-like_sf"/>
</dbReference>
<dbReference type="NCBIfam" id="TIGR03991">
    <property type="entry name" value="alt_bact_glmU"/>
    <property type="match status" value="1"/>
</dbReference>
<dbReference type="PANTHER" id="PTHR43584">
    <property type="entry name" value="NUCLEOTIDYL TRANSFERASE"/>
    <property type="match status" value="1"/>
</dbReference>
<evidence type="ECO:0000313" key="4">
    <source>
        <dbReference type="Proteomes" id="UP001142175"/>
    </source>
</evidence>
<dbReference type="InterPro" id="IPR050065">
    <property type="entry name" value="GlmU-like"/>
</dbReference>
<dbReference type="GO" id="GO:0016779">
    <property type="term" value="F:nucleotidyltransferase activity"/>
    <property type="evidence" value="ECO:0007669"/>
    <property type="project" value="UniProtKB-ARBA"/>
</dbReference>
<dbReference type="GO" id="GO:0016746">
    <property type="term" value="F:acyltransferase activity"/>
    <property type="evidence" value="ECO:0007669"/>
    <property type="project" value="UniProtKB-KW"/>
</dbReference>
<dbReference type="Pfam" id="PF13562">
    <property type="entry name" value="NTP_transf_4"/>
    <property type="match status" value="1"/>
</dbReference>
<name>A0A9X2P9G0_9BACT</name>
<dbReference type="EMBL" id="JANSUY010000027">
    <property type="protein sequence ID" value="MCR9017311.1"/>
    <property type="molecule type" value="Genomic_DNA"/>
</dbReference>
<sequence length="399" mass="43898">MDNLILFDDPAIRGSLLPFTFTRPIGDIRVGILKISEKWEKYSGDQPGFLTQDYLSVKFPKREGAALMVNGAVCPDQMLWSAIHQLKSTESLWSNNLLVAAFSENPGSFHPDQAKSLTKIHYEGSVTAIQKSWHIFQVNAAEIRKDYELITAGRRSEPLEDPHTIVYNASQVFIELGAKIKAAVLNAEGGPIYIGKNAEVQEGSLIRGPFALCEGSTVNMGAKMRGDTTVGPFSKVGGEISNAVLFGYSNKGHEGFLGNAVIGEWCNLGADTNTSNLKNNYAEVKIWDYTKGGFTNTGLQFCGLMMGDHAKAGINTMFNTGTVVGVGANVFGDGFPRNFIPSFSWGGASGFSTFQVRKFEETAIAVMKRRGMEYNQTEKEIIQKVFDLTRHYRIWDKEA</sequence>
<keyword evidence="2" id="KW-0012">Acyltransferase</keyword>
<dbReference type="CDD" id="cd05635">
    <property type="entry name" value="LbH_unknown"/>
    <property type="match status" value="1"/>
</dbReference>
<protein>
    <submittedName>
        <fullName evidence="3">GlmU family protein</fullName>
    </submittedName>
</protein>
<dbReference type="Proteomes" id="UP001142175">
    <property type="component" value="Unassembled WGS sequence"/>
</dbReference>
<dbReference type="SUPFAM" id="SSF51161">
    <property type="entry name" value="Trimeric LpxA-like enzymes"/>
    <property type="match status" value="1"/>
</dbReference>
<dbReference type="InterPro" id="IPR023917">
    <property type="entry name" value="Bifunctiontional_GlmU_bac-type"/>
</dbReference>
<dbReference type="PANTHER" id="PTHR43584:SF9">
    <property type="entry name" value="TRANSFERASE HEXAPEPTIDE REPEAT CONTAINING PROTEIN"/>
    <property type="match status" value="1"/>
</dbReference>
<accession>A0A9X2P9G0</accession>
<proteinExistence type="predicted"/>
<comment type="caution">
    <text evidence="3">The sequence shown here is derived from an EMBL/GenBank/DDBJ whole genome shotgun (WGS) entry which is preliminary data.</text>
</comment>
<reference evidence="3" key="1">
    <citation type="submission" date="2022-08" db="EMBL/GenBank/DDBJ databases">
        <authorList>
            <person name="Zhang D."/>
        </authorList>
    </citation>
    <scope>NUCLEOTIDE SEQUENCE</scope>
    <source>
        <strain evidence="3">XJ19-11</strain>
    </source>
</reference>
<organism evidence="3 4">
    <name type="scientific">Aquiflexum gelatinilyticum</name>
    <dbReference type="NCBI Taxonomy" id="2961943"/>
    <lineage>
        <taxon>Bacteria</taxon>
        <taxon>Pseudomonadati</taxon>
        <taxon>Bacteroidota</taxon>
        <taxon>Cytophagia</taxon>
        <taxon>Cytophagales</taxon>
        <taxon>Cyclobacteriaceae</taxon>
        <taxon>Aquiflexum</taxon>
    </lineage>
</organism>
<keyword evidence="4" id="KW-1185">Reference proteome</keyword>
<dbReference type="AlphaFoldDB" id="A0A9X2P9G0"/>
<dbReference type="RefSeq" id="WP_258425151.1">
    <property type="nucleotide sequence ID" value="NZ_JANSUY010000027.1"/>
</dbReference>
<gene>
    <name evidence="3" type="ORF">NU887_19910</name>
</gene>
<keyword evidence="1" id="KW-0808">Transferase</keyword>
<evidence type="ECO:0000256" key="2">
    <source>
        <dbReference type="ARBA" id="ARBA00023315"/>
    </source>
</evidence>
<dbReference type="Gene3D" id="2.160.10.10">
    <property type="entry name" value="Hexapeptide repeat proteins"/>
    <property type="match status" value="1"/>
</dbReference>